<evidence type="ECO:0000256" key="16">
    <source>
        <dbReference type="ARBA" id="ARBA00024141"/>
    </source>
</evidence>
<evidence type="ECO:0000256" key="4">
    <source>
        <dbReference type="ARBA" id="ARBA00004214"/>
    </source>
</evidence>
<dbReference type="InterPro" id="IPR000834">
    <property type="entry name" value="Peptidase_M14"/>
</dbReference>
<keyword evidence="14" id="KW-0206">Cytoskeleton</keyword>
<dbReference type="InterPro" id="IPR034286">
    <property type="entry name" value="M14_AGBL5-like"/>
</dbReference>
<dbReference type="Pfam" id="PF18027">
    <property type="entry name" value="Pepdidase_M14_N"/>
    <property type="match status" value="1"/>
</dbReference>
<keyword evidence="15" id="KW-0539">Nucleus</keyword>
<protein>
    <recommendedName>
        <fullName evidence="16">Cytosolic carboxypeptidase-like protein 5</fullName>
        <ecNumber evidence="19">3.4.17.24</ecNumber>
    </recommendedName>
    <alternativeName>
        <fullName evidence="22">ATP/GTP-binding protein-like 5</fullName>
    </alternativeName>
    <alternativeName>
        <fullName evidence="21">Protein deglutamylase CCP5</fullName>
    </alternativeName>
</protein>
<dbReference type="GeneTree" id="ENSGT00940000158032"/>
<evidence type="ECO:0000256" key="24">
    <source>
        <dbReference type="PROSITE-ProRule" id="PRU01379"/>
    </source>
</evidence>
<dbReference type="SUPFAM" id="SSF53187">
    <property type="entry name" value="Zn-dependent exopeptidases"/>
    <property type="match status" value="1"/>
</dbReference>
<keyword evidence="10" id="KW-0479">Metal-binding</keyword>
<comment type="catalytic activity">
    <reaction evidence="23">
        <text>gamma-L-glutamyl-L-glutamyl-[protein] + H2O = L-glutamyl-[protein] + L-glutamate</text>
        <dbReference type="Rhea" id="RHEA:60152"/>
        <dbReference type="Rhea" id="RHEA-COMP:10208"/>
        <dbReference type="Rhea" id="RHEA-COMP:15517"/>
        <dbReference type="ChEBI" id="CHEBI:15377"/>
        <dbReference type="ChEBI" id="CHEBI:29973"/>
        <dbReference type="ChEBI" id="CHEBI:29985"/>
        <dbReference type="ChEBI" id="CHEBI:143622"/>
    </reaction>
    <physiologicalReaction direction="left-to-right" evidence="23">
        <dbReference type="Rhea" id="RHEA:60153"/>
    </physiologicalReaction>
</comment>
<dbReference type="Gene3D" id="2.60.40.3120">
    <property type="match status" value="1"/>
</dbReference>
<feature type="region of interest" description="Disordered" evidence="25">
    <location>
        <begin position="897"/>
        <end position="951"/>
    </location>
</feature>
<dbReference type="InterPro" id="IPR050821">
    <property type="entry name" value="Cytosolic_carboxypeptidase"/>
</dbReference>
<sequence length="951" mass="104844">MEARFGNVVFSSKFDSGNLARVEKVKDNASPPADTSPSSCGPSGANLSPDYEFNVWTKPDCGGTEHENGNRSWFYFSVKGTAPGKILKINVMNMNNQRKLYSQGMAPLVRTLPGKNRWERVRDRPTSEIVNNQFILSFTHRQSEVRGATTFFSFCFPFSYGECQEMLDHFDKSFLNAAQLTPNSAPSTVYYHRELLCNSLDGNRVDLLTVTNCSGMQEEREPRLPKLFPDASTPRAHCFPGKKVFFLSSRVHPGETPSSFVFNGFLNLILRKDDPRAHVLRNMFVFKLIPMLNPDGVVRGHYRTDSRGVNLNRQYLNPSPELHPSIYAAKALLLYHHTSYRLHNLQPSSQKLSSPCIKTVPLDTQPASQPPPFTALEVSLNQRNAEKDANATISEVPMVTEENAWVSTEIGKSHQNSSETIELVKVDETGPKVAEQVLAVNEGGVAYYVDLHGHASKRGCFMYGNNLPDESQQVENMLYPRLIAINSAHFDFLGCNFSEKNMYARDKRDGQSKEGSGRVAIHKAIGLLHSYTLECNYNTGKTMNAIPPACHDNGRATPPPPPLFPPKYTPEIFEEVGRAVAVSALDMAECNPWSRLVLSEHSCLTNLRAWILKHVRNTKGLNTHIHAPPPLRIHHSGSKASPPKSFNSCLSGSTSENTISRTRCNSNSSQTPSPKMHNSPSFTFGCPPPRAHVQHNSSTHAGGRGSNKTLGPVREPKPQERRRTPHHRSILRSPGNSHTPSHPPPSPPSSSSSSSSSVCAAGSCPLPATVTMTGNSCPDLNAGGNSSTWSKMRPVHVGRISRTLPTSHRPTEAHKEAGKDLVTDHILSSIKFSKCELRPQVSRIPIRRMSLMETPPSRDSKPSPTGAKTASSTDKDELARVKVWKLLRPGLHRHLSLSGVSGKEGTIQLPSKALKKSTNKSLSFEENTIIEPVAETEDSLQKVDESPVSPL</sequence>
<evidence type="ECO:0000256" key="23">
    <source>
        <dbReference type="ARBA" id="ARBA00047714"/>
    </source>
</evidence>
<dbReference type="Pfam" id="PF00246">
    <property type="entry name" value="Peptidase_M14"/>
    <property type="match status" value="1"/>
</dbReference>
<comment type="similarity">
    <text evidence="6 24">Belongs to the peptidase M14 family.</text>
</comment>
<comment type="catalytic activity">
    <reaction evidence="20">
        <text>(L-glutamyl)(n+1)-gamma-L-glutamyl-L-glutamyl-[protein] + H2O = (L-glutamyl)(n)-gamma-L-glutamyl-L-glutamyl-[protein] + L-glutamate</text>
        <dbReference type="Rhea" id="RHEA:60004"/>
        <dbReference type="Rhea" id="RHEA-COMP:15519"/>
        <dbReference type="Rhea" id="RHEA-COMP:15675"/>
        <dbReference type="ChEBI" id="CHEBI:15377"/>
        <dbReference type="ChEBI" id="CHEBI:29985"/>
        <dbReference type="ChEBI" id="CHEBI:143623"/>
    </reaction>
    <physiologicalReaction direction="left-to-right" evidence="20">
        <dbReference type="Rhea" id="RHEA:60005"/>
    </physiologicalReaction>
</comment>
<comment type="subcellular location">
    <subcellularLocation>
        <location evidence="3">Cytoplasm</location>
        <location evidence="3">Cytoskeleton</location>
        <location evidence="3">Spindle</location>
    </subcellularLocation>
    <subcellularLocation>
        <location evidence="5">Cytoplasm</location>
        <location evidence="5">Cytosol</location>
    </subcellularLocation>
    <subcellularLocation>
        <location evidence="4">Midbody</location>
    </subcellularLocation>
    <subcellularLocation>
        <location evidence="2">Nucleus</location>
    </subcellularLocation>
</comment>
<evidence type="ECO:0000256" key="14">
    <source>
        <dbReference type="ARBA" id="ARBA00023212"/>
    </source>
</evidence>
<feature type="region of interest" description="Disordered" evidence="25">
    <location>
        <begin position="850"/>
        <end position="875"/>
    </location>
</feature>
<dbReference type="GeneID" id="101063000"/>
<dbReference type="Gene3D" id="3.40.630.10">
    <property type="entry name" value="Zn peptidases"/>
    <property type="match status" value="2"/>
</dbReference>
<dbReference type="GO" id="GO:0005634">
    <property type="term" value="C:nucleus"/>
    <property type="evidence" value="ECO:0007669"/>
    <property type="project" value="UniProtKB-SubCell"/>
</dbReference>
<evidence type="ECO:0000259" key="26">
    <source>
        <dbReference type="PROSITE" id="PS52035"/>
    </source>
</evidence>
<gene>
    <name evidence="27" type="primary">agbl5</name>
</gene>
<evidence type="ECO:0000256" key="18">
    <source>
        <dbReference type="ARBA" id="ARBA00024627"/>
    </source>
</evidence>
<keyword evidence="7" id="KW-0963">Cytoplasm</keyword>
<dbReference type="PANTHER" id="PTHR12756">
    <property type="entry name" value="CYTOSOLIC CARBOXYPEPTIDASE"/>
    <property type="match status" value="1"/>
</dbReference>
<feature type="active site" description="Proton donor/acceptor" evidence="24">
    <location>
        <position position="534"/>
    </location>
</feature>
<feature type="region of interest" description="Disordered" evidence="25">
    <location>
        <begin position="623"/>
        <end position="761"/>
    </location>
</feature>
<dbReference type="Proteomes" id="UP000005226">
    <property type="component" value="Chromosome 16"/>
</dbReference>
<evidence type="ECO:0000256" key="10">
    <source>
        <dbReference type="ARBA" id="ARBA00022723"/>
    </source>
</evidence>
<name>A0A674P9T8_TAKRU</name>
<evidence type="ECO:0000256" key="21">
    <source>
        <dbReference type="ARBA" id="ARBA00032753"/>
    </source>
</evidence>
<feature type="compositionally biased region" description="Polar residues" evidence="25">
    <location>
        <begin position="862"/>
        <end position="872"/>
    </location>
</feature>
<dbReference type="RefSeq" id="XP_029705221.1">
    <property type="nucleotide sequence ID" value="XM_029849361.1"/>
</dbReference>
<dbReference type="InterPro" id="IPR040626">
    <property type="entry name" value="Pepdidase_M14_N"/>
</dbReference>
<evidence type="ECO:0000256" key="12">
    <source>
        <dbReference type="ARBA" id="ARBA00022833"/>
    </source>
</evidence>
<dbReference type="Ensembl" id="ENSTRUT00000088872.1">
    <property type="protein sequence ID" value="ENSTRUP00000082419.1"/>
    <property type="gene ID" value="ENSTRUG00000018079.3"/>
</dbReference>
<keyword evidence="12" id="KW-0862">Zinc</keyword>
<keyword evidence="28" id="KW-1185">Reference proteome</keyword>
<evidence type="ECO:0000256" key="1">
    <source>
        <dbReference type="ARBA" id="ARBA00001947"/>
    </source>
</evidence>
<comment type="catalytic activity">
    <reaction evidence="17">
        <text>C-terminal L-alpha-aminoacyl-L-glutamyl-L-glutamyl-[tubulin] + H2O = C-terminal L-alpha-aminoacyl-L-glutamyl-[tubulin] + L-glutamate</text>
        <dbReference type="Rhea" id="RHEA:63792"/>
        <dbReference type="Rhea" id="RHEA-COMP:16435"/>
        <dbReference type="Rhea" id="RHEA-COMP:16436"/>
        <dbReference type="ChEBI" id="CHEBI:15377"/>
        <dbReference type="ChEBI" id="CHEBI:29985"/>
        <dbReference type="ChEBI" id="CHEBI:149555"/>
        <dbReference type="ChEBI" id="CHEBI:149556"/>
        <dbReference type="EC" id="3.4.17.24"/>
    </reaction>
    <physiologicalReaction direction="left-to-right" evidence="17">
        <dbReference type="Rhea" id="RHEA:63793"/>
    </physiologicalReaction>
</comment>
<dbReference type="CTD" id="60509"/>
<dbReference type="GO" id="GO:0006508">
    <property type="term" value="P:proteolysis"/>
    <property type="evidence" value="ECO:0007669"/>
    <property type="project" value="UniProtKB-KW"/>
</dbReference>
<comment type="catalytic activity">
    <reaction evidence="18">
        <text>C-terminal L-alpha-aminoacyl-L-glutamyl-[tubulin] + H2O = C-terminal L-alpha-aminoacyl-[tubulin] + L-glutamate</text>
        <dbReference type="Rhea" id="RHEA:63796"/>
        <dbReference type="Rhea" id="RHEA-COMP:16436"/>
        <dbReference type="Rhea" id="RHEA-COMP:16437"/>
        <dbReference type="ChEBI" id="CHEBI:15377"/>
        <dbReference type="ChEBI" id="CHEBI:29985"/>
        <dbReference type="ChEBI" id="CHEBI:90782"/>
        <dbReference type="ChEBI" id="CHEBI:149556"/>
        <dbReference type="EC" id="3.4.17.24"/>
    </reaction>
    <physiologicalReaction direction="left-to-right" evidence="18">
        <dbReference type="Rhea" id="RHEA:63797"/>
    </physiologicalReaction>
</comment>
<evidence type="ECO:0000256" key="20">
    <source>
        <dbReference type="ARBA" id="ARBA00029302"/>
    </source>
</evidence>
<evidence type="ECO:0000256" key="17">
    <source>
        <dbReference type="ARBA" id="ARBA00024524"/>
    </source>
</evidence>
<dbReference type="PROSITE" id="PS52035">
    <property type="entry name" value="PEPTIDASE_M14"/>
    <property type="match status" value="1"/>
</dbReference>
<reference evidence="27" key="2">
    <citation type="submission" date="2025-08" db="UniProtKB">
        <authorList>
            <consortium name="Ensembl"/>
        </authorList>
    </citation>
    <scope>IDENTIFICATION</scope>
</reference>
<dbReference type="PANTHER" id="PTHR12756:SF12">
    <property type="entry name" value="CYTOSOLIC CARBOXYPEPTIDASE-LIKE PROTEIN 5"/>
    <property type="match status" value="1"/>
</dbReference>
<keyword evidence="9" id="KW-0645">Protease</keyword>
<proteinExistence type="inferred from homology"/>
<dbReference type="GO" id="GO:0005819">
    <property type="term" value="C:spindle"/>
    <property type="evidence" value="ECO:0007669"/>
    <property type="project" value="UniProtKB-SubCell"/>
</dbReference>
<evidence type="ECO:0000256" key="9">
    <source>
        <dbReference type="ARBA" id="ARBA00022670"/>
    </source>
</evidence>
<evidence type="ECO:0000256" key="8">
    <source>
        <dbReference type="ARBA" id="ARBA00022645"/>
    </source>
</evidence>
<accession>A0A674P9T8</accession>
<evidence type="ECO:0000256" key="15">
    <source>
        <dbReference type="ARBA" id="ARBA00023242"/>
    </source>
</evidence>
<comment type="cofactor">
    <cofactor evidence="1">
        <name>Zn(2+)</name>
        <dbReference type="ChEBI" id="CHEBI:29105"/>
    </cofactor>
</comment>
<evidence type="ECO:0000256" key="19">
    <source>
        <dbReference type="ARBA" id="ARBA00026108"/>
    </source>
</evidence>
<reference evidence="27 28" key="1">
    <citation type="journal article" date="2011" name="Genome Biol. Evol.">
        <title>Integration of the genetic map and genome assembly of fugu facilitates insights into distinct features of genome evolution in teleosts and mammals.</title>
        <authorList>
            <person name="Kai W."/>
            <person name="Kikuchi K."/>
            <person name="Tohari S."/>
            <person name="Chew A.K."/>
            <person name="Tay A."/>
            <person name="Fujiwara A."/>
            <person name="Hosoya S."/>
            <person name="Suetake H."/>
            <person name="Naruse K."/>
            <person name="Brenner S."/>
            <person name="Suzuki Y."/>
            <person name="Venkatesh B."/>
        </authorList>
    </citation>
    <scope>NUCLEOTIDE SEQUENCE [LARGE SCALE GENOMIC DNA]</scope>
</reference>
<dbReference type="EC" id="3.4.17.24" evidence="19"/>
<evidence type="ECO:0000256" key="3">
    <source>
        <dbReference type="ARBA" id="ARBA00004186"/>
    </source>
</evidence>
<feature type="compositionally biased region" description="Polar residues" evidence="25">
    <location>
        <begin position="644"/>
        <end position="682"/>
    </location>
</feature>
<evidence type="ECO:0000256" key="11">
    <source>
        <dbReference type="ARBA" id="ARBA00022801"/>
    </source>
</evidence>
<dbReference type="GO" id="GO:0004181">
    <property type="term" value="F:metallocarboxypeptidase activity"/>
    <property type="evidence" value="ECO:0007669"/>
    <property type="project" value="InterPro"/>
</dbReference>
<feature type="domain" description="Peptidase M14" evidence="26">
    <location>
        <begin position="156"/>
        <end position="588"/>
    </location>
</feature>
<organism evidence="27 28">
    <name type="scientific">Takifugu rubripes</name>
    <name type="common">Japanese pufferfish</name>
    <name type="synonym">Fugu rubripes</name>
    <dbReference type="NCBI Taxonomy" id="31033"/>
    <lineage>
        <taxon>Eukaryota</taxon>
        <taxon>Metazoa</taxon>
        <taxon>Chordata</taxon>
        <taxon>Craniata</taxon>
        <taxon>Vertebrata</taxon>
        <taxon>Euteleostomi</taxon>
        <taxon>Actinopterygii</taxon>
        <taxon>Neopterygii</taxon>
        <taxon>Teleostei</taxon>
        <taxon>Neoteleostei</taxon>
        <taxon>Acanthomorphata</taxon>
        <taxon>Eupercaria</taxon>
        <taxon>Tetraodontiformes</taxon>
        <taxon>Tetradontoidea</taxon>
        <taxon>Tetraodontidae</taxon>
        <taxon>Takifugu</taxon>
    </lineage>
</organism>
<evidence type="ECO:0000313" key="28">
    <source>
        <dbReference type="Proteomes" id="UP000005226"/>
    </source>
</evidence>
<dbReference type="GO" id="GO:0005829">
    <property type="term" value="C:cytosol"/>
    <property type="evidence" value="ECO:0007669"/>
    <property type="project" value="UniProtKB-SubCell"/>
</dbReference>
<evidence type="ECO:0000256" key="6">
    <source>
        <dbReference type="ARBA" id="ARBA00005988"/>
    </source>
</evidence>
<keyword evidence="11" id="KW-0378">Hydrolase</keyword>
<dbReference type="FunCoup" id="A0A674P9T8">
    <property type="interactions" value="830"/>
</dbReference>
<dbReference type="OMA" id="LMHGCID"/>
<dbReference type="CDD" id="cd06236">
    <property type="entry name" value="M14_AGBL5_like"/>
    <property type="match status" value="1"/>
</dbReference>
<evidence type="ECO:0000256" key="5">
    <source>
        <dbReference type="ARBA" id="ARBA00004514"/>
    </source>
</evidence>
<evidence type="ECO:0000256" key="2">
    <source>
        <dbReference type="ARBA" id="ARBA00004123"/>
    </source>
</evidence>
<dbReference type="GO" id="GO:0030496">
    <property type="term" value="C:midbody"/>
    <property type="evidence" value="ECO:0007669"/>
    <property type="project" value="UniProtKB-SubCell"/>
</dbReference>
<evidence type="ECO:0000256" key="25">
    <source>
        <dbReference type="SAM" id="MobiDB-lite"/>
    </source>
</evidence>
<evidence type="ECO:0000256" key="7">
    <source>
        <dbReference type="ARBA" id="ARBA00022490"/>
    </source>
</evidence>
<dbReference type="GO" id="GO:0008270">
    <property type="term" value="F:zinc ion binding"/>
    <property type="evidence" value="ECO:0007669"/>
    <property type="project" value="InterPro"/>
</dbReference>
<evidence type="ECO:0000256" key="13">
    <source>
        <dbReference type="ARBA" id="ARBA00023049"/>
    </source>
</evidence>
<dbReference type="InParanoid" id="A0A674P9T8"/>
<reference evidence="27" key="3">
    <citation type="submission" date="2025-09" db="UniProtKB">
        <authorList>
            <consortium name="Ensembl"/>
        </authorList>
    </citation>
    <scope>IDENTIFICATION</scope>
</reference>
<dbReference type="OrthoDB" id="10253041at2759"/>
<keyword evidence="13" id="KW-0482">Metalloprotease</keyword>
<evidence type="ECO:0000313" key="27">
    <source>
        <dbReference type="Ensembl" id="ENSTRUP00000082419.1"/>
    </source>
</evidence>
<dbReference type="AlphaFoldDB" id="A0A674P9T8"/>
<keyword evidence="8" id="KW-0121">Carboxypeptidase</keyword>
<evidence type="ECO:0000256" key="22">
    <source>
        <dbReference type="ARBA" id="ARBA00032928"/>
    </source>
</evidence>